<dbReference type="InterPro" id="IPR000182">
    <property type="entry name" value="GNAT_dom"/>
</dbReference>
<dbReference type="PANTHER" id="PTHR31438:SF1">
    <property type="entry name" value="LYSINE N-ACYLTRANSFERASE C17G9.06C-RELATED"/>
    <property type="match status" value="1"/>
</dbReference>
<comment type="pathway">
    <text evidence="2">Siderophore biosynthesis; mycobactin biosynthesis.</text>
</comment>
<evidence type="ECO:0000256" key="1">
    <source>
        <dbReference type="ARBA" id="ARBA00003818"/>
    </source>
</evidence>
<dbReference type="Gene3D" id="3.40.630.30">
    <property type="match status" value="1"/>
</dbReference>
<evidence type="ECO:0000256" key="5">
    <source>
        <dbReference type="ARBA" id="ARBA00031122"/>
    </source>
</evidence>
<accession>A0A7I7S8D4</accession>
<dbReference type="Proteomes" id="UP000193577">
    <property type="component" value="Unassembled WGS sequence"/>
</dbReference>
<reference evidence="6 7" key="1">
    <citation type="submission" date="2017-04" db="EMBL/GenBank/DDBJ databases">
        <title>The new phylogeny of genus Mycobacterium.</title>
        <authorList>
            <person name="Tortoli E."/>
            <person name="Trovato A."/>
            <person name="Cirillo D.M."/>
        </authorList>
    </citation>
    <scope>NUCLEOTIDE SEQUENCE [LARGE SCALE GENOMIC DNA]</scope>
    <source>
        <strain evidence="6 7">KCTC 19819</strain>
    </source>
</reference>
<protein>
    <recommendedName>
        <fullName evidence="3">Lysine N-acyltransferase MbtK</fullName>
    </recommendedName>
    <alternativeName>
        <fullName evidence="5">Mycobactin synthase protein K</fullName>
    </alternativeName>
</protein>
<evidence type="ECO:0000256" key="4">
    <source>
        <dbReference type="ARBA" id="ARBA00023251"/>
    </source>
</evidence>
<name>A0A7I7S8D4_9MYCO</name>
<evidence type="ECO:0000256" key="3">
    <source>
        <dbReference type="ARBA" id="ARBA00020586"/>
    </source>
</evidence>
<dbReference type="InterPro" id="IPR019432">
    <property type="entry name" value="Acyltransferase_MbtK/IucB-like"/>
</dbReference>
<keyword evidence="7" id="KW-1185">Reference proteome</keyword>
<dbReference type="GO" id="GO:0019290">
    <property type="term" value="P:siderophore biosynthetic process"/>
    <property type="evidence" value="ECO:0007669"/>
    <property type="project" value="InterPro"/>
</dbReference>
<organism evidence="6 7">
    <name type="scientific">Mycolicibacillus koreensis</name>
    <dbReference type="NCBI Taxonomy" id="1069220"/>
    <lineage>
        <taxon>Bacteria</taxon>
        <taxon>Bacillati</taxon>
        <taxon>Actinomycetota</taxon>
        <taxon>Actinomycetes</taxon>
        <taxon>Mycobacteriales</taxon>
        <taxon>Mycobacteriaceae</taxon>
        <taxon>Mycolicibacillus</taxon>
    </lineage>
</organism>
<dbReference type="PANTHER" id="PTHR31438">
    <property type="entry name" value="LYSINE N-ACYLTRANSFERASE C17G9.06C-RELATED"/>
    <property type="match status" value="1"/>
</dbReference>
<comment type="function">
    <text evidence="1">Acyltransferase required for the direct transfer of medium- to long-chain fatty acyl moieties from a carrier protein (MbtL) on to the epsilon-amino group of lysine residue in the mycobactin core.</text>
</comment>
<evidence type="ECO:0000313" key="6">
    <source>
        <dbReference type="EMBL" id="OSC35624.1"/>
    </source>
</evidence>
<proteinExistence type="predicted"/>
<comment type="caution">
    <text evidence="6">The sequence shown here is derived from an EMBL/GenBank/DDBJ whole genome shotgun (WGS) entry which is preliminary data.</text>
</comment>
<dbReference type="PROSITE" id="PS51186">
    <property type="entry name" value="GNAT"/>
    <property type="match status" value="1"/>
</dbReference>
<evidence type="ECO:0000256" key="2">
    <source>
        <dbReference type="ARBA" id="ARBA00005102"/>
    </source>
</evidence>
<gene>
    <name evidence="6" type="ORF">B8W67_02580</name>
</gene>
<evidence type="ECO:0000313" key="7">
    <source>
        <dbReference type="Proteomes" id="UP000193577"/>
    </source>
</evidence>
<dbReference type="Pfam" id="PF13523">
    <property type="entry name" value="Acetyltransf_8"/>
    <property type="match status" value="1"/>
</dbReference>
<sequence>MEGLDGCCAQLEHPGVAATFTLRRLDVERDLALLHAWMNDPQVARFWKKAWPRPEIEAYLRDQDRSAHSTPYLGAIDGAPMSYWELYRADLDPLAGHYPAFEHDVGLHVLLGPGRWRGRGLAPTLLRTVATWQLQCDPAATRVVGEPDAGNARILHTLRRAGFHHAMDLDLPTKRAALMVFDRDPRRPAQTPPRTPR</sequence>
<dbReference type="SMART" id="SM01006">
    <property type="entry name" value="AlcB"/>
    <property type="match status" value="1"/>
</dbReference>
<dbReference type="EMBL" id="NCXO01000003">
    <property type="protein sequence ID" value="OSC35624.1"/>
    <property type="molecule type" value="Genomic_DNA"/>
</dbReference>
<keyword evidence="4" id="KW-0046">Antibiotic resistance</keyword>
<dbReference type="SUPFAM" id="SSF55729">
    <property type="entry name" value="Acyl-CoA N-acyltransferases (Nat)"/>
    <property type="match status" value="1"/>
</dbReference>
<dbReference type="GO" id="GO:0016410">
    <property type="term" value="F:N-acyltransferase activity"/>
    <property type="evidence" value="ECO:0007669"/>
    <property type="project" value="TreeGrafter"/>
</dbReference>
<dbReference type="RefSeq" id="WP_085302161.1">
    <property type="nucleotide sequence ID" value="NZ_AP022594.1"/>
</dbReference>
<dbReference type="AlphaFoldDB" id="A0A7I7S8D4"/>
<dbReference type="InterPro" id="IPR016181">
    <property type="entry name" value="Acyl_CoA_acyltransferase"/>
</dbReference>
<dbReference type="GO" id="GO:0046677">
    <property type="term" value="P:response to antibiotic"/>
    <property type="evidence" value="ECO:0007669"/>
    <property type="project" value="UniProtKB-KW"/>
</dbReference>
<dbReference type="OrthoDB" id="9087497at2"/>